<reference evidence="2" key="1">
    <citation type="submission" date="2023-11" db="EMBL/GenBank/DDBJ databases">
        <title>Genome assemblies of two species of porcelain crab, Petrolisthes cinctipes and Petrolisthes manimaculis (Anomura: Porcellanidae).</title>
        <authorList>
            <person name="Angst P."/>
        </authorList>
    </citation>
    <scope>NUCLEOTIDE SEQUENCE</scope>
    <source>
        <strain evidence="2">PB745_02</strain>
        <tissue evidence="2">Gill</tissue>
    </source>
</reference>
<dbReference type="Proteomes" id="UP001292094">
    <property type="component" value="Unassembled WGS sequence"/>
</dbReference>
<organism evidence="2 3">
    <name type="scientific">Petrolisthes manimaculis</name>
    <dbReference type="NCBI Taxonomy" id="1843537"/>
    <lineage>
        <taxon>Eukaryota</taxon>
        <taxon>Metazoa</taxon>
        <taxon>Ecdysozoa</taxon>
        <taxon>Arthropoda</taxon>
        <taxon>Crustacea</taxon>
        <taxon>Multicrustacea</taxon>
        <taxon>Malacostraca</taxon>
        <taxon>Eumalacostraca</taxon>
        <taxon>Eucarida</taxon>
        <taxon>Decapoda</taxon>
        <taxon>Pleocyemata</taxon>
        <taxon>Anomura</taxon>
        <taxon>Galatheoidea</taxon>
        <taxon>Porcellanidae</taxon>
        <taxon>Petrolisthes</taxon>
    </lineage>
</organism>
<evidence type="ECO:0000256" key="1">
    <source>
        <dbReference type="SAM" id="MobiDB-lite"/>
    </source>
</evidence>
<keyword evidence="3" id="KW-1185">Reference proteome</keyword>
<evidence type="ECO:0000313" key="2">
    <source>
        <dbReference type="EMBL" id="KAK4325223.1"/>
    </source>
</evidence>
<protein>
    <submittedName>
        <fullName evidence="2">Uncharacterized protein</fullName>
    </submittedName>
</protein>
<dbReference type="EMBL" id="JAWZYT010000293">
    <property type="protein sequence ID" value="KAK4325223.1"/>
    <property type="molecule type" value="Genomic_DNA"/>
</dbReference>
<name>A0AAE1QF65_9EUCA</name>
<accession>A0AAE1QF65</accession>
<gene>
    <name evidence="2" type="ORF">Pmani_004182</name>
</gene>
<feature type="region of interest" description="Disordered" evidence="1">
    <location>
        <begin position="69"/>
        <end position="94"/>
    </location>
</feature>
<sequence length="94" mass="10846">MTAKRKMRDEWLVNDDFRPWLTRVEREPTRAYCTTCNTEFSAELSTIKRHKFSLKGSHMHTCNEARLQEGRGKGAAPQQGVQEGGPRPCIMGWH</sequence>
<comment type="caution">
    <text evidence="2">The sequence shown here is derived from an EMBL/GenBank/DDBJ whole genome shotgun (WGS) entry which is preliminary data.</text>
</comment>
<proteinExistence type="predicted"/>
<evidence type="ECO:0000313" key="3">
    <source>
        <dbReference type="Proteomes" id="UP001292094"/>
    </source>
</evidence>
<dbReference type="AlphaFoldDB" id="A0AAE1QF65"/>